<dbReference type="Gene3D" id="2.60.120.1000">
    <property type="match status" value="1"/>
</dbReference>
<evidence type="ECO:0000313" key="5">
    <source>
        <dbReference type="EnsemblMetazoa" id="PPAI008486-PA"/>
    </source>
</evidence>
<evidence type="ECO:0000256" key="2">
    <source>
        <dbReference type="ARBA" id="ARBA00022525"/>
    </source>
</evidence>
<dbReference type="AlphaFoldDB" id="A0A1B0DJR2"/>
<organism evidence="5 6">
    <name type="scientific">Phlebotomus papatasi</name>
    <name type="common">Sandfly</name>
    <dbReference type="NCBI Taxonomy" id="29031"/>
    <lineage>
        <taxon>Eukaryota</taxon>
        <taxon>Metazoa</taxon>
        <taxon>Ecdysozoa</taxon>
        <taxon>Arthropoda</taxon>
        <taxon>Hexapoda</taxon>
        <taxon>Insecta</taxon>
        <taxon>Pterygota</taxon>
        <taxon>Neoptera</taxon>
        <taxon>Endopterygota</taxon>
        <taxon>Diptera</taxon>
        <taxon>Nematocera</taxon>
        <taxon>Psychodoidea</taxon>
        <taxon>Psychodidae</taxon>
        <taxon>Phlebotomus</taxon>
        <taxon>Phlebotomus</taxon>
    </lineage>
</organism>
<proteinExistence type="predicted"/>
<keyword evidence="2" id="KW-0964">Secreted</keyword>
<dbReference type="EnsemblMetazoa" id="PPAI008486-RA">
    <property type="protein sequence ID" value="PPAI008486-PA"/>
    <property type="gene ID" value="PPAI008486"/>
</dbReference>
<feature type="compositionally biased region" description="Basic and acidic residues" evidence="4">
    <location>
        <begin position="1"/>
        <end position="10"/>
    </location>
</feature>
<dbReference type="EMBL" id="AJVK01001031">
    <property type="status" value="NOT_ANNOTATED_CDS"/>
    <property type="molecule type" value="Genomic_DNA"/>
</dbReference>
<dbReference type="GO" id="GO:0005201">
    <property type="term" value="F:extracellular matrix structural constituent"/>
    <property type="evidence" value="ECO:0007669"/>
    <property type="project" value="InterPro"/>
</dbReference>
<protein>
    <submittedName>
        <fullName evidence="5">Uncharacterized protein</fullName>
    </submittedName>
</protein>
<dbReference type="PANTHER" id="PTHR24023">
    <property type="entry name" value="COLLAGEN ALPHA"/>
    <property type="match status" value="1"/>
</dbReference>
<dbReference type="GO" id="GO:0031012">
    <property type="term" value="C:extracellular matrix"/>
    <property type="evidence" value="ECO:0007669"/>
    <property type="project" value="TreeGrafter"/>
</dbReference>
<dbReference type="InterPro" id="IPR050149">
    <property type="entry name" value="Collagen_superfamily"/>
</dbReference>
<feature type="compositionally biased region" description="Pro residues" evidence="4">
    <location>
        <begin position="83"/>
        <end position="94"/>
    </location>
</feature>
<accession>A0A1B0DJR2</accession>
<evidence type="ECO:0000256" key="4">
    <source>
        <dbReference type="SAM" id="MobiDB-lite"/>
    </source>
</evidence>
<evidence type="ECO:0000256" key="1">
    <source>
        <dbReference type="ARBA" id="ARBA00004613"/>
    </source>
</evidence>
<dbReference type="EMBL" id="AJVK01001030">
    <property type="status" value="NOT_ANNOTATED_CDS"/>
    <property type="molecule type" value="Genomic_DNA"/>
</dbReference>
<dbReference type="InterPro" id="IPR000885">
    <property type="entry name" value="Fib_collagen_C"/>
</dbReference>
<sequence length="418" mass="45845">MDGKEGKDGLPGKIGDVGPKGQKGSRGLRGFKGHRGFIGEPGRIGEPGEKGNMGLRGTMGAPGPKGETGKMGMMGLKGSDGPPGEPGPAGPPGPKGSEGVAGNKGETGPAGPPGPPGPQAEPPLLPPELLFQLNEFSPTKGEDRAKRDLEMIDKLMDMDDDELNEFMGVTKPSGRKNGPRRKVENDDLSAQFLDMYSSIHAMRLELERIRKPLGTRDNPARSCKDLYYGHPSFANGWYWIDPNLGMIDDAIYVFCNLTAQGETCVFPDVHTSQMQNIPWRRENDRTDWYSNLRGGFQITYDTTGLVQMTFLRLLSQEGVQNFTYTCINSAPWFNEKLQKYDTAIKFMGDNEVEITHDNPAISPNVLFDGCKSGKSNSETVFEVKTKKLNYLPIIDFYPIDYGLPNQAFGFHVGPVCFK</sequence>
<dbReference type="Proteomes" id="UP000092462">
    <property type="component" value="Unassembled WGS sequence"/>
</dbReference>
<feature type="compositionally biased region" description="Pro residues" evidence="4">
    <location>
        <begin position="110"/>
        <end position="125"/>
    </location>
</feature>
<dbReference type="VEuPathDB" id="VectorBase:PPAPM1_004947"/>
<comment type="subcellular location">
    <subcellularLocation>
        <location evidence="1">Secreted</location>
    </subcellularLocation>
</comment>
<keyword evidence="3" id="KW-0176">Collagen</keyword>
<dbReference type="VEuPathDB" id="VectorBase:PPAI008486"/>
<keyword evidence="6" id="KW-1185">Reference proteome</keyword>
<feature type="region of interest" description="Disordered" evidence="4">
    <location>
        <begin position="1"/>
        <end position="125"/>
    </location>
</feature>
<dbReference type="PROSITE" id="PS51461">
    <property type="entry name" value="NC1_FIB"/>
    <property type="match status" value="1"/>
</dbReference>
<dbReference type="Pfam" id="PF01410">
    <property type="entry name" value="COLFI"/>
    <property type="match status" value="1"/>
</dbReference>
<dbReference type="GO" id="GO:0005615">
    <property type="term" value="C:extracellular space"/>
    <property type="evidence" value="ECO:0007669"/>
    <property type="project" value="TreeGrafter"/>
</dbReference>
<evidence type="ECO:0000256" key="3">
    <source>
        <dbReference type="ARBA" id="ARBA00023119"/>
    </source>
</evidence>
<reference evidence="5" key="1">
    <citation type="submission" date="2022-08" db="UniProtKB">
        <authorList>
            <consortium name="EnsemblMetazoa"/>
        </authorList>
    </citation>
    <scope>IDENTIFICATION</scope>
    <source>
        <strain evidence="5">Israel</strain>
    </source>
</reference>
<dbReference type="FunFam" id="2.60.120.1000:FF:000007">
    <property type="entry name" value="Collagen type V alpha 3 chain"/>
    <property type="match status" value="1"/>
</dbReference>
<dbReference type="GO" id="GO:0005581">
    <property type="term" value="C:collagen trimer"/>
    <property type="evidence" value="ECO:0007669"/>
    <property type="project" value="UniProtKB-KW"/>
</dbReference>
<name>A0A1B0DJR2_PHLPP</name>
<dbReference type="PANTHER" id="PTHR24023:SF1082">
    <property type="entry name" value="COLLAGEN TRIPLE HELIX REPEAT"/>
    <property type="match status" value="1"/>
</dbReference>
<dbReference type="SMART" id="SM00038">
    <property type="entry name" value="COLFI"/>
    <property type="match status" value="1"/>
</dbReference>
<evidence type="ECO:0000313" key="6">
    <source>
        <dbReference type="Proteomes" id="UP000092462"/>
    </source>
</evidence>